<evidence type="ECO:0000256" key="2">
    <source>
        <dbReference type="SAM" id="Phobius"/>
    </source>
</evidence>
<feature type="transmembrane region" description="Helical" evidence="2">
    <location>
        <begin position="99"/>
        <end position="116"/>
    </location>
</feature>
<evidence type="ECO:0008006" key="5">
    <source>
        <dbReference type="Google" id="ProtNLM"/>
    </source>
</evidence>
<dbReference type="AlphaFoldDB" id="A0A1G9JK98"/>
<evidence type="ECO:0000313" key="4">
    <source>
        <dbReference type="Proteomes" id="UP000199155"/>
    </source>
</evidence>
<feature type="transmembrane region" description="Helical" evidence="2">
    <location>
        <begin position="128"/>
        <end position="147"/>
    </location>
</feature>
<feature type="region of interest" description="Disordered" evidence="1">
    <location>
        <begin position="316"/>
        <end position="353"/>
    </location>
</feature>
<protein>
    <recommendedName>
        <fullName evidence="5">DUF2637 domain-containing protein</fullName>
    </recommendedName>
</protein>
<evidence type="ECO:0000313" key="3">
    <source>
        <dbReference type="EMBL" id="SDL37918.1"/>
    </source>
</evidence>
<keyword evidence="2" id="KW-0472">Membrane</keyword>
<dbReference type="EMBL" id="FNFF01000032">
    <property type="protein sequence ID" value="SDL37918.1"/>
    <property type="molecule type" value="Genomic_DNA"/>
</dbReference>
<sequence>MSTSYREERRLDRKAEREEDRRDRLAEAEATRTAALAQAEADRIRDEARAEQQRKDEEARQEEARRVRAERKREKARRKTERKKARAELFAKLGKEGDTVGALVVMACGIVPALYFQLRALNGEDLPGIISLCLAVMLEAGAWVATVSGERAKREGRPVGRFRVVMWACATFAAVINYSHAPGPSGGWLAWVLAAASYAGVFFWEVRGWGRHGTKGTRTKAQRKEARRRRRHDRKRRRRFPAVYARYTDILTAHPYGSVDREKAWADAWQDTHGAELAVTAGVIAHRGEADKALAAAHGVGVETLMVEQLLGDVFGSDGGDDGPAARRSGKGPNGGPSKGGRTAKTLGRKGKQAIGRLTGRTAPKVPNKPLDEAHLERVRSLADVLPGGAEDLSVSNVRMAIGGGNTRYAMQLRDAVKAERKNR</sequence>
<evidence type="ECO:0000256" key="1">
    <source>
        <dbReference type="SAM" id="MobiDB-lite"/>
    </source>
</evidence>
<dbReference type="RefSeq" id="WP_093618155.1">
    <property type="nucleotide sequence ID" value="NZ_FNFF01000032.1"/>
</dbReference>
<feature type="region of interest" description="Disordered" evidence="1">
    <location>
        <begin position="214"/>
        <end position="236"/>
    </location>
</feature>
<dbReference type="OrthoDB" id="4210382at2"/>
<keyword evidence="4" id="KW-1185">Reference proteome</keyword>
<name>A0A1G9JK98_9ACTN</name>
<dbReference type="STRING" id="417292.SAMN05421806_13212"/>
<reference evidence="3 4" key="1">
    <citation type="submission" date="2016-10" db="EMBL/GenBank/DDBJ databases">
        <authorList>
            <person name="de Groot N.N."/>
        </authorList>
    </citation>
    <scope>NUCLEOTIDE SEQUENCE [LARGE SCALE GENOMIC DNA]</scope>
    <source>
        <strain evidence="3 4">CGMCC 4.5727</strain>
    </source>
</reference>
<feature type="transmembrane region" description="Helical" evidence="2">
    <location>
        <begin position="188"/>
        <end position="206"/>
    </location>
</feature>
<proteinExistence type="predicted"/>
<feature type="compositionally biased region" description="Basic and acidic residues" evidence="1">
    <location>
        <begin position="40"/>
        <end position="73"/>
    </location>
</feature>
<organism evidence="3 4">
    <name type="scientific">Streptomyces indicus</name>
    <dbReference type="NCBI Taxonomy" id="417292"/>
    <lineage>
        <taxon>Bacteria</taxon>
        <taxon>Bacillati</taxon>
        <taxon>Actinomycetota</taxon>
        <taxon>Actinomycetes</taxon>
        <taxon>Kitasatosporales</taxon>
        <taxon>Streptomycetaceae</taxon>
        <taxon>Streptomyces</taxon>
    </lineage>
</organism>
<accession>A0A1G9JK98</accession>
<feature type="compositionally biased region" description="Basic and acidic residues" evidence="1">
    <location>
        <begin position="1"/>
        <end position="30"/>
    </location>
</feature>
<feature type="transmembrane region" description="Helical" evidence="2">
    <location>
        <begin position="159"/>
        <end position="176"/>
    </location>
</feature>
<keyword evidence="2" id="KW-1133">Transmembrane helix</keyword>
<feature type="region of interest" description="Disordered" evidence="1">
    <location>
        <begin position="1"/>
        <end position="81"/>
    </location>
</feature>
<dbReference type="Proteomes" id="UP000199155">
    <property type="component" value="Unassembled WGS sequence"/>
</dbReference>
<gene>
    <name evidence="3" type="ORF">SAMN05421806_13212</name>
</gene>
<keyword evidence="2" id="KW-0812">Transmembrane</keyword>